<reference evidence="2 3" key="1">
    <citation type="submission" date="2019-11" db="EMBL/GenBank/DDBJ databases">
        <title>Comparative genomics of hydrocarbon-degrading Desulfosarcina strains.</title>
        <authorList>
            <person name="Watanabe M."/>
            <person name="Kojima H."/>
            <person name="Fukui M."/>
        </authorList>
    </citation>
    <scope>NUCLEOTIDE SEQUENCE [LARGE SCALE GENOMIC DNA]</scope>
    <source>
        <strain evidence="3">oXyS1</strain>
    </source>
</reference>
<dbReference type="AlphaFoldDB" id="A0A5K8AC32"/>
<dbReference type="Proteomes" id="UP000422108">
    <property type="component" value="Chromosome"/>
</dbReference>
<protein>
    <submittedName>
        <fullName evidence="2">Uncharacterized protein</fullName>
    </submittedName>
</protein>
<proteinExistence type="predicted"/>
<evidence type="ECO:0000256" key="1">
    <source>
        <dbReference type="SAM" id="MobiDB-lite"/>
    </source>
</evidence>
<feature type="region of interest" description="Disordered" evidence="1">
    <location>
        <begin position="54"/>
        <end position="80"/>
    </location>
</feature>
<evidence type="ECO:0000313" key="2">
    <source>
        <dbReference type="EMBL" id="BBO89510.1"/>
    </source>
</evidence>
<name>A0A5K8AC32_9BACT</name>
<accession>A0A5K8AC32</accession>
<organism evidence="2 3">
    <name type="scientific">Desulfosarcina ovata subsp. ovata</name>
    <dbReference type="NCBI Taxonomy" id="2752305"/>
    <lineage>
        <taxon>Bacteria</taxon>
        <taxon>Pseudomonadati</taxon>
        <taxon>Thermodesulfobacteriota</taxon>
        <taxon>Desulfobacteria</taxon>
        <taxon>Desulfobacterales</taxon>
        <taxon>Desulfosarcinaceae</taxon>
        <taxon>Desulfosarcina</taxon>
    </lineage>
</organism>
<keyword evidence="3" id="KW-1185">Reference proteome</keyword>
<evidence type="ECO:0000313" key="3">
    <source>
        <dbReference type="Proteomes" id="UP000422108"/>
    </source>
</evidence>
<gene>
    <name evidence="2" type="ORF">DSCOOX_26900</name>
</gene>
<sequence>MGASQYPSYPVAARSAFHHTVHTLNRGTVALDSVPMGKRLAGDAASGQVAARAKRRKTAGAARGRASRLSIVMGDRSGRP</sequence>
<dbReference type="EMBL" id="AP021879">
    <property type="protein sequence ID" value="BBO89510.1"/>
    <property type="molecule type" value="Genomic_DNA"/>
</dbReference>